<evidence type="ECO:0000256" key="2">
    <source>
        <dbReference type="ARBA" id="ARBA00010400"/>
    </source>
</evidence>
<comment type="caution">
    <text evidence="6">The sequence shown here is derived from an EMBL/GenBank/DDBJ whole genome shotgun (WGS) entry which is preliminary data.</text>
</comment>
<reference evidence="6" key="1">
    <citation type="submission" date="2023-08" db="EMBL/GenBank/DDBJ databases">
        <title>Reference Genome Resource for the Citrus Pathogen Phytophthora citrophthora.</title>
        <authorList>
            <person name="Moller H."/>
            <person name="Coetzee B."/>
            <person name="Rose L.J."/>
            <person name="Van Niekerk J.M."/>
        </authorList>
    </citation>
    <scope>NUCLEOTIDE SEQUENCE</scope>
    <source>
        <strain evidence="6">STE-U-9442</strain>
    </source>
</reference>
<sequence length="148" mass="16308">MRVSFAILVAVVAVFTSSGLASASNPAQMQQLAPASTYNVEKVDGSARFLRKSTEDERDDLTNEERGVLGNAGTKIKQFLNGETRLAKLFEKSDAKLLKKDLGPNFLTDAAKRLEKAGWPAEKVNQFKAKGEQYSSFWYANYKEVVGP</sequence>
<dbReference type="Pfam" id="PF16810">
    <property type="entry name" value="RXLR"/>
    <property type="match status" value="1"/>
</dbReference>
<proteinExistence type="inferred from homology"/>
<keyword evidence="7" id="KW-1185">Reference proteome</keyword>
<organism evidence="6 7">
    <name type="scientific">Phytophthora citrophthora</name>
    <dbReference type="NCBI Taxonomy" id="4793"/>
    <lineage>
        <taxon>Eukaryota</taxon>
        <taxon>Sar</taxon>
        <taxon>Stramenopiles</taxon>
        <taxon>Oomycota</taxon>
        <taxon>Peronosporomycetes</taxon>
        <taxon>Peronosporales</taxon>
        <taxon>Peronosporaceae</taxon>
        <taxon>Phytophthora</taxon>
    </lineage>
</organism>
<accession>A0AAD9LPD0</accession>
<comment type="function">
    <text evidence="5">Effector that suppresses plant defense responses during pathogen infection.</text>
</comment>
<gene>
    <name evidence="6" type="ORF">P3T76_006091</name>
</gene>
<evidence type="ECO:0000313" key="7">
    <source>
        <dbReference type="Proteomes" id="UP001259832"/>
    </source>
</evidence>
<comment type="domain">
    <text evidence="5">The RxLR-dEER motif acts to carry the protein into the host cell cytoplasm through binding to cell surface phosphatidylinositol-3-phosphate.</text>
</comment>
<comment type="similarity">
    <text evidence="2 5">Belongs to the RxLR effector family.</text>
</comment>
<dbReference type="AlphaFoldDB" id="A0AAD9LPD0"/>
<name>A0AAD9LPD0_9STRA</name>
<evidence type="ECO:0000256" key="1">
    <source>
        <dbReference type="ARBA" id="ARBA00004613"/>
    </source>
</evidence>
<evidence type="ECO:0000256" key="3">
    <source>
        <dbReference type="ARBA" id="ARBA00022525"/>
    </source>
</evidence>
<keyword evidence="3 5" id="KW-0964">Secreted</keyword>
<dbReference type="EMBL" id="JASMQC010000009">
    <property type="protein sequence ID" value="KAK1942592.1"/>
    <property type="molecule type" value="Genomic_DNA"/>
</dbReference>
<keyword evidence="4 5" id="KW-0732">Signal</keyword>
<dbReference type="Proteomes" id="UP001259832">
    <property type="component" value="Unassembled WGS sequence"/>
</dbReference>
<evidence type="ECO:0000256" key="4">
    <source>
        <dbReference type="ARBA" id="ARBA00022729"/>
    </source>
</evidence>
<dbReference type="InterPro" id="IPR031825">
    <property type="entry name" value="RXLR"/>
</dbReference>
<feature type="signal peptide" evidence="5">
    <location>
        <begin position="1"/>
        <end position="23"/>
    </location>
</feature>
<evidence type="ECO:0000256" key="5">
    <source>
        <dbReference type="RuleBase" id="RU367124"/>
    </source>
</evidence>
<feature type="chain" id="PRO_5041773641" description="RxLR effector protein" evidence="5">
    <location>
        <begin position="24"/>
        <end position="148"/>
    </location>
</feature>
<comment type="subcellular location">
    <subcellularLocation>
        <location evidence="1 5">Secreted</location>
    </subcellularLocation>
</comment>
<dbReference type="GO" id="GO:0005576">
    <property type="term" value="C:extracellular region"/>
    <property type="evidence" value="ECO:0007669"/>
    <property type="project" value="UniProtKB-SubCell"/>
</dbReference>
<protein>
    <recommendedName>
        <fullName evidence="5">RxLR effector protein</fullName>
    </recommendedName>
</protein>
<evidence type="ECO:0000313" key="6">
    <source>
        <dbReference type="EMBL" id="KAK1942592.1"/>
    </source>
</evidence>